<dbReference type="EMBL" id="PHWZ01000176">
    <property type="protein sequence ID" value="TEY60787.1"/>
    <property type="molecule type" value="Genomic_DNA"/>
</dbReference>
<protein>
    <submittedName>
        <fullName evidence="8">Uncharacterized protein</fullName>
    </submittedName>
</protein>
<organism evidence="8 9">
    <name type="scientific">Botryotinia calthae</name>
    <dbReference type="NCBI Taxonomy" id="38488"/>
    <lineage>
        <taxon>Eukaryota</taxon>
        <taxon>Fungi</taxon>
        <taxon>Dikarya</taxon>
        <taxon>Ascomycota</taxon>
        <taxon>Pezizomycotina</taxon>
        <taxon>Leotiomycetes</taxon>
        <taxon>Helotiales</taxon>
        <taxon>Sclerotiniaceae</taxon>
        <taxon>Botryotinia</taxon>
    </lineage>
</organism>
<evidence type="ECO:0000256" key="1">
    <source>
        <dbReference type="ARBA" id="ARBA00004141"/>
    </source>
</evidence>
<keyword evidence="6 7" id="KW-0472">Membrane</keyword>
<dbReference type="GO" id="GO:0005886">
    <property type="term" value="C:plasma membrane"/>
    <property type="evidence" value="ECO:0007669"/>
    <property type="project" value="TreeGrafter"/>
</dbReference>
<evidence type="ECO:0000313" key="9">
    <source>
        <dbReference type="Proteomes" id="UP000297299"/>
    </source>
</evidence>
<name>A0A4Y8D0Z3_9HELO</name>
<gene>
    <name evidence="8" type="ORF">BOTCAL_0176g00140</name>
</gene>
<keyword evidence="9" id="KW-1185">Reference proteome</keyword>
<evidence type="ECO:0000256" key="3">
    <source>
        <dbReference type="ARBA" id="ARBA00022448"/>
    </source>
</evidence>
<evidence type="ECO:0000256" key="7">
    <source>
        <dbReference type="SAM" id="Phobius"/>
    </source>
</evidence>
<evidence type="ECO:0000256" key="6">
    <source>
        <dbReference type="ARBA" id="ARBA00023136"/>
    </source>
</evidence>
<evidence type="ECO:0000256" key="2">
    <source>
        <dbReference type="ARBA" id="ARBA00007520"/>
    </source>
</evidence>
<dbReference type="AlphaFoldDB" id="A0A4Y8D0Z3"/>
<feature type="transmembrane region" description="Helical" evidence="7">
    <location>
        <begin position="6"/>
        <end position="23"/>
    </location>
</feature>
<sequence>MFFTTVSAPCAIFIPVYFIPLYFQHVRNDSALYAGIQLRPFVVFNVTTAMLNGLDMSKSPYYMPWPPFLEQSSRKVQGVSDELQQKILHIVVKAISKAYVLPVVAGASTLLMALFMKREKLNLRRPG</sequence>
<proteinExistence type="inferred from homology"/>
<keyword evidence="3" id="KW-0813">Transport</keyword>
<keyword evidence="5 7" id="KW-1133">Transmembrane helix</keyword>
<evidence type="ECO:0000256" key="4">
    <source>
        <dbReference type="ARBA" id="ARBA00022692"/>
    </source>
</evidence>
<evidence type="ECO:0000256" key="5">
    <source>
        <dbReference type="ARBA" id="ARBA00022989"/>
    </source>
</evidence>
<dbReference type="Proteomes" id="UP000297299">
    <property type="component" value="Unassembled WGS sequence"/>
</dbReference>
<comment type="caution">
    <text evidence="8">The sequence shown here is derived from an EMBL/GenBank/DDBJ whole genome shotgun (WGS) entry which is preliminary data.</text>
</comment>
<dbReference type="PANTHER" id="PTHR23501">
    <property type="entry name" value="MAJOR FACILITATOR SUPERFAMILY"/>
    <property type="match status" value="1"/>
</dbReference>
<dbReference type="OrthoDB" id="10021397at2759"/>
<feature type="transmembrane region" description="Helical" evidence="7">
    <location>
        <begin position="98"/>
        <end position="116"/>
    </location>
</feature>
<reference evidence="8 9" key="1">
    <citation type="submission" date="2017-11" db="EMBL/GenBank/DDBJ databases">
        <title>Comparative genomics of Botrytis spp.</title>
        <authorList>
            <person name="Valero-Jimenez C.A."/>
            <person name="Tapia P."/>
            <person name="Veloso J."/>
            <person name="Silva-Moreno E."/>
            <person name="Staats M."/>
            <person name="Valdes J.H."/>
            <person name="Van Kan J.A.L."/>
        </authorList>
    </citation>
    <scope>NUCLEOTIDE SEQUENCE [LARGE SCALE GENOMIC DNA]</scope>
    <source>
        <strain evidence="8 9">MUCL2830</strain>
    </source>
</reference>
<comment type="similarity">
    <text evidence="2">Belongs to the major facilitator superfamily. TCR/Tet family.</text>
</comment>
<dbReference type="PANTHER" id="PTHR23501:SF12">
    <property type="entry name" value="MAJOR FACILITATOR SUPERFAMILY (MFS) PROFILE DOMAIN-CONTAINING PROTEIN-RELATED"/>
    <property type="match status" value="1"/>
</dbReference>
<evidence type="ECO:0000313" key="8">
    <source>
        <dbReference type="EMBL" id="TEY60787.1"/>
    </source>
</evidence>
<accession>A0A4Y8D0Z3</accession>
<dbReference type="GO" id="GO:0022857">
    <property type="term" value="F:transmembrane transporter activity"/>
    <property type="evidence" value="ECO:0007669"/>
    <property type="project" value="TreeGrafter"/>
</dbReference>
<keyword evidence="4 7" id="KW-0812">Transmembrane</keyword>
<comment type="subcellular location">
    <subcellularLocation>
        <location evidence="1">Membrane</location>
        <topology evidence="1">Multi-pass membrane protein</topology>
    </subcellularLocation>
</comment>